<name>K3Y0G5_SETIT</name>
<evidence type="ECO:0000313" key="1">
    <source>
        <dbReference type="EnsemblPlants" id="KQL12087"/>
    </source>
</evidence>
<accession>K3Y0G5</accession>
<evidence type="ECO:0000313" key="2">
    <source>
        <dbReference type="Proteomes" id="UP000004995"/>
    </source>
</evidence>
<reference evidence="2" key="1">
    <citation type="journal article" date="2012" name="Nat. Biotechnol.">
        <title>Reference genome sequence of the model plant Setaria.</title>
        <authorList>
            <person name="Bennetzen J.L."/>
            <person name="Schmutz J."/>
            <person name="Wang H."/>
            <person name="Percifield R."/>
            <person name="Hawkins J."/>
            <person name="Pontaroli A.C."/>
            <person name="Estep M."/>
            <person name="Feng L."/>
            <person name="Vaughn J.N."/>
            <person name="Grimwood J."/>
            <person name="Jenkins J."/>
            <person name="Barry K."/>
            <person name="Lindquist E."/>
            <person name="Hellsten U."/>
            <person name="Deshpande S."/>
            <person name="Wang X."/>
            <person name="Wu X."/>
            <person name="Mitros T."/>
            <person name="Triplett J."/>
            <person name="Yang X."/>
            <person name="Ye C.Y."/>
            <person name="Mauro-Herrera M."/>
            <person name="Wang L."/>
            <person name="Li P."/>
            <person name="Sharma M."/>
            <person name="Sharma R."/>
            <person name="Ronald P.C."/>
            <person name="Panaud O."/>
            <person name="Kellogg E.A."/>
            <person name="Brutnell T.P."/>
            <person name="Doust A.N."/>
            <person name="Tuskan G.A."/>
            <person name="Rokhsar D."/>
            <person name="Devos K.M."/>
        </authorList>
    </citation>
    <scope>NUCLEOTIDE SEQUENCE [LARGE SCALE GENOMIC DNA]</scope>
    <source>
        <strain evidence="2">cv. Yugu1</strain>
    </source>
</reference>
<dbReference type="AlphaFoldDB" id="K3Y0G5"/>
<dbReference type="OMA" id="CEPEIFT"/>
<sequence length="82" mass="9133">MAGLEKNGRRPLQTDGFFTERSNSRVTTSGIREPEIFTMTASAKCSMLAAMEVNPLPQILGGKVPLKGMMEGFRRWKALCRK</sequence>
<dbReference type="InParanoid" id="K3Y0G5"/>
<protein>
    <submittedName>
        <fullName evidence="1">Uncharacterized protein</fullName>
    </submittedName>
</protein>
<dbReference type="Proteomes" id="UP000004995">
    <property type="component" value="Unassembled WGS sequence"/>
</dbReference>
<dbReference type="Gramene" id="KQL12087">
    <property type="protein sequence ID" value="KQL12087"/>
    <property type="gene ID" value="SETIT_007676mg"/>
</dbReference>
<dbReference type="EnsemblPlants" id="KQL12087">
    <property type="protein sequence ID" value="KQL12087"/>
    <property type="gene ID" value="SETIT_007676mg"/>
</dbReference>
<proteinExistence type="predicted"/>
<reference evidence="1" key="2">
    <citation type="submission" date="2018-08" db="UniProtKB">
        <authorList>
            <consortium name="EnsemblPlants"/>
        </authorList>
    </citation>
    <scope>IDENTIFICATION</scope>
    <source>
        <strain evidence="1">Yugu1</strain>
    </source>
</reference>
<organism evidence="1 2">
    <name type="scientific">Setaria italica</name>
    <name type="common">Foxtail millet</name>
    <name type="synonym">Panicum italicum</name>
    <dbReference type="NCBI Taxonomy" id="4555"/>
    <lineage>
        <taxon>Eukaryota</taxon>
        <taxon>Viridiplantae</taxon>
        <taxon>Streptophyta</taxon>
        <taxon>Embryophyta</taxon>
        <taxon>Tracheophyta</taxon>
        <taxon>Spermatophyta</taxon>
        <taxon>Magnoliopsida</taxon>
        <taxon>Liliopsida</taxon>
        <taxon>Poales</taxon>
        <taxon>Poaceae</taxon>
        <taxon>PACMAD clade</taxon>
        <taxon>Panicoideae</taxon>
        <taxon>Panicodae</taxon>
        <taxon>Paniceae</taxon>
        <taxon>Cenchrinae</taxon>
        <taxon>Setaria</taxon>
    </lineage>
</organism>
<dbReference type="HOGENOM" id="CLU_2562721_0_0_1"/>
<dbReference type="EMBL" id="AGNK02002693">
    <property type="status" value="NOT_ANNOTATED_CDS"/>
    <property type="molecule type" value="Genomic_DNA"/>
</dbReference>
<keyword evidence="2" id="KW-1185">Reference proteome</keyword>